<proteinExistence type="predicted"/>
<evidence type="ECO:0000313" key="3">
    <source>
        <dbReference type="Proteomes" id="UP000270673"/>
    </source>
</evidence>
<gene>
    <name evidence="2" type="ORF">D8S85_12190</name>
</gene>
<feature type="signal peptide" evidence="1">
    <location>
        <begin position="1"/>
        <end position="20"/>
    </location>
</feature>
<keyword evidence="1" id="KW-0732">Signal</keyword>
<sequence>MKKIYSIFLLFSVVFLTACYDDKGNYDYKDINEIKISFDGEGFLSKTFGEVLELKPTFNIDLSQNPDRYTYLWKLNDETREGWDQPTFKWKIDEVVQHGNISLEVTDKQTGVVYMERVTLEVVGVYENRCSWMILSDVGGKSQLSYFNTLEYDENADTIIASRLILDVYGIANNGAELGSGPIALQEHFREKIEWSENIVGNICVFQESGAVDLSGVSFEKEIDMVEAFDGGVYPKEGIVLHPGTFMDWVDVVTDQEGQLYSRLKVTSTVYNSDYFLHTPLCCEGESEPLRNCTVIHGYYRSNRTGYNFIYDGENKRLLYVTNGGTNWDSELLGAGRISKLPACGENDDINAIIPLDNMKGYELLKATMFGFGYPNYGVALLLKEEATDKIFLERVKFKGSGGNPTIVEICKDEVMGLPGIPTVSTMPLSGPEYMFFAVGKDVYYMDFNNTQNPVVLYKSFNANIVAMNAESATYYGAHMAVGLENGEFYVLFIYGAKNLSEEEKVLYPKNGMAYPEEERMGRIVDIQYKQLDHWNY</sequence>
<accession>A0A3Q9IRA3</accession>
<organism evidence="2 3">
    <name type="scientific">Butyricimonas faecalis</name>
    <dbReference type="NCBI Taxonomy" id="2093856"/>
    <lineage>
        <taxon>Bacteria</taxon>
        <taxon>Pseudomonadati</taxon>
        <taxon>Bacteroidota</taxon>
        <taxon>Bacteroidia</taxon>
        <taxon>Bacteroidales</taxon>
        <taxon>Odoribacteraceae</taxon>
        <taxon>Butyricimonas</taxon>
    </lineage>
</organism>
<dbReference type="AlphaFoldDB" id="A0A3Q9IRA3"/>
<dbReference type="Proteomes" id="UP000270673">
    <property type="component" value="Chromosome"/>
</dbReference>
<name>A0A3Q9IRA3_9BACT</name>
<evidence type="ECO:0000256" key="1">
    <source>
        <dbReference type="SAM" id="SignalP"/>
    </source>
</evidence>
<evidence type="ECO:0008006" key="4">
    <source>
        <dbReference type="Google" id="ProtNLM"/>
    </source>
</evidence>
<feature type="chain" id="PRO_5018681812" description="PKD-like family protein" evidence="1">
    <location>
        <begin position="21"/>
        <end position="537"/>
    </location>
</feature>
<reference evidence="2 3" key="1">
    <citation type="submission" date="2018-10" db="EMBL/GenBank/DDBJ databases">
        <title>Butyricimonas faecalis sp. nov., isolated from human faeces and emended description of the genus Butyricimonas.</title>
        <authorList>
            <person name="Le Roy T."/>
            <person name="Van der Smissen P."/>
            <person name="Paquot A."/>
            <person name="Delzenne N."/>
            <person name="Muccioli G."/>
            <person name="Collet J.-F."/>
            <person name="Cani P.D."/>
        </authorList>
    </citation>
    <scope>NUCLEOTIDE SEQUENCE [LARGE SCALE GENOMIC DNA]</scope>
    <source>
        <strain evidence="2 3">H184</strain>
    </source>
</reference>
<dbReference type="KEGG" id="buy:D8S85_12190"/>
<dbReference type="PROSITE" id="PS51257">
    <property type="entry name" value="PROKAR_LIPOPROTEIN"/>
    <property type="match status" value="1"/>
</dbReference>
<dbReference type="RefSeq" id="WP_106480873.1">
    <property type="nucleotide sequence ID" value="NZ_CP032819.1"/>
</dbReference>
<evidence type="ECO:0000313" key="2">
    <source>
        <dbReference type="EMBL" id="AZS30227.1"/>
    </source>
</evidence>
<protein>
    <recommendedName>
        <fullName evidence="4">PKD-like family protein</fullName>
    </recommendedName>
</protein>
<keyword evidence="3" id="KW-1185">Reference proteome</keyword>
<dbReference type="Pfam" id="PF16407">
    <property type="entry name" value="PKD_2"/>
    <property type="match status" value="1"/>
</dbReference>
<dbReference type="InterPro" id="IPR032183">
    <property type="entry name" value="PKD-like"/>
</dbReference>
<dbReference type="OrthoDB" id="618659at2"/>
<dbReference type="EMBL" id="CP032819">
    <property type="protein sequence ID" value="AZS30227.1"/>
    <property type="molecule type" value="Genomic_DNA"/>
</dbReference>